<name>A0A2N7LFQ1_9GAMM</name>
<sequence>MNQVKKNTALWAGMALALSFPMQGLSAEASSSTYQGTGSITQGTATPIEASMFECKNGRSRVAGVGEIKDSDGQVWTVPADTQYLTATKAVDLYEECANITPKNIEQVDLDSVPVVTVDEDGEVVTGYIFADNYFELYVNGKFIALDSVPFTPFNSSVVKFKVSKPYTIAVKLVDWEENLGLGSENNRGKKYHAGDGGFIASFSDGTITNADWQAQAFYTSPIYDLTCLSEENGARLSTDCTTEGTDDGADAYGVHWKTPEAWMNQAFDSASWPQATLYTEDEIGVNNKKSYMNFREKFAGAGASFIWSTNVVLDNEVLLRYTVK</sequence>
<accession>A0A2N7LFQ1</accession>
<dbReference type="EMBL" id="MDAL01000008">
    <property type="protein sequence ID" value="PMN94295.1"/>
    <property type="molecule type" value="Genomic_DNA"/>
</dbReference>
<reference evidence="3" key="1">
    <citation type="submission" date="2016-07" db="EMBL/GenBank/DDBJ databases">
        <title>Nontailed viruses are major unrecognized killers of bacteria in the ocean.</title>
        <authorList>
            <person name="Kauffman K."/>
            <person name="Hussain F."/>
            <person name="Yang J."/>
            <person name="Arevalo P."/>
            <person name="Brown J."/>
            <person name="Cutler M."/>
            <person name="Kelly L."/>
            <person name="Polz M.F."/>
        </authorList>
    </citation>
    <scope>NUCLEOTIDE SEQUENCE [LARGE SCALE GENOMIC DNA]</scope>
    <source>
        <strain evidence="3">10N.261.45.A10</strain>
    </source>
</reference>
<proteinExistence type="predicted"/>
<dbReference type="Gene3D" id="2.60.120.260">
    <property type="entry name" value="Galactose-binding domain-like"/>
    <property type="match status" value="1"/>
</dbReference>
<evidence type="ECO:0000313" key="3">
    <source>
        <dbReference type="Proteomes" id="UP000235387"/>
    </source>
</evidence>
<evidence type="ECO:0000256" key="1">
    <source>
        <dbReference type="SAM" id="SignalP"/>
    </source>
</evidence>
<dbReference type="Proteomes" id="UP000235387">
    <property type="component" value="Unassembled WGS sequence"/>
</dbReference>
<dbReference type="AlphaFoldDB" id="A0A2N7LFQ1"/>
<feature type="signal peptide" evidence="1">
    <location>
        <begin position="1"/>
        <end position="26"/>
    </location>
</feature>
<feature type="chain" id="PRO_5014840893" evidence="1">
    <location>
        <begin position="27"/>
        <end position="325"/>
    </location>
</feature>
<evidence type="ECO:0000313" key="2">
    <source>
        <dbReference type="EMBL" id="PMN94295.1"/>
    </source>
</evidence>
<gene>
    <name evidence="2" type="ORF">BCT23_10660</name>
</gene>
<comment type="caution">
    <text evidence="2">The sequence shown here is derived from an EMBL/GenBank/DDBJ whole genome shotgun (WGS) entry which is preliminary data.</text>
</comment>
<organism evidence="2 3">
    <name type="scientific">Enterovibrio norvegicus</name>
    <dbReference type="NCBI Taxonomy" id="188144"/>
    <lineage>
        <taxon>Bacteria</taxon>
        <taxon>Pseudomonadati</taxon>
        <taxon>Pseudomonadota</taxon>
        <taxon>Gammaproteobacteria</taxon>
        <taxon>Vibrionales</taxon>
        <taxon>Vibrionaceae</taxon>
        <taxon>Enterovibrio</taxon>
    </lineage>
</organism>
<protein>
    <submittedName>
        <fullName evidence="2">Uncharacterized protein</fullName>
    </submittedName>
</protein>
<keyword evidence="1" id="KW-0732">Signal</keyword>